<dbReference type="Proteomes" id="UP000236291">
    <property type="component" value="Unassembled WGS sequence"/>
</dbReference>
<proteinExistence type="predicted"/>
<name>A0A2K3KJT9_TRIPR</name>
<feature type="coiled-coil region" evidence="1">
    <location>
        <begin position="24"/>
        <end position="54"/>
    </location>
</feature>
<protein>
    <submittedName>
        <fullName evidence="2">Uncharacterized protein</fullName>
    </submittedName>
</protein>
<evidence type="ECO:0000256" key="1">
    <source>
        <dbReference type="SAM" id="Coils"/>
    </source>
</evidence>
<sequence length="85" mass="9611">IAAAVRRLSTFKDCWVDSTLLQRLEDQRIENERLEEVAARVAELANELLNEDATEEDVLNVLNPDDVLMIEYPEEGEPSDKGKAP</sequence>
<dbReference type="EMBL" id="ASHM01195401">
    <property type="protein sequence ID" value="PNX66555.1"/>
    <property type="molecule type" value="Genomic_DNA"/>
</dbReference>
<reference evidence="2 3" key="2">
    <citation type="journal article" date="2017" name="Front. Plant Sci.">
        <title>Gene Classification and Mining of Molecular Markers Useful in Red Clover (Trifolium pratense) Breeding.</title>
        <authorList>
            <person name="Istvanek J."/>
            <person name="Dluhosova J."/>
            <person name="Dluhos P."/>
            <person name="Patkova L."/>
            <person name="Nedelnik J."/>
            <person name="Repkova J."/>
        </authorList>
    </citation>
    <scope>NUCLEOTIDE SEQUENCE [LARGE SCALE GENOMIC DNA]</scope>
    <source>
        <strain evidence="3">cv. Tatra</strain>
        <tissue evidence="2">Young leaves</tissue>
    </source>
</reference>
<gene>
    <name evidence="2" type="ORF">L195_g063107</name>
</gene>
<comment type="caution">
    <text evidence="2">The sequence shown here is derived from an EMBL/GenBank/DDBJ whole genome shotgun (WGS) entry which is preliminary data.</text>
</comment>
<evidence type="ECO:0000313" key="2">
    <source>
        <dbReference type="EMBL" id="PNX66555.1"/>
    </source>
</evidence>
<evidence type="ECO:0000313" key="3">
    <source>
        <dbReference type="Proteomes" id="UP000236291"/>
    </source>
</evidence>
<dbReference type="AlphaFoldDB" id="A0A2K3KJT9"/>
<organism evidence="2 3">
    <name type="scientific">Trifolium pratense</name>
    <name type="common">Red clover</name>
    <dbReference type="NCBI Taxonomy" id="57577"/>
    <lineage>
        <taxon>Eukaryota</taxon>
        <taxon>Viridiplantae</taxon>
        <taxon>Streptophyta</taxon>
        <taxon>Embryophyta</taxon>
        <taxon>Tracheophyta</taxon>
        <taxon>Spermatophyta</taxon>
        <taxon>Magnoliopsida</taxon>
        <taxon>eudicotyledons</taxon>
        <taxon>Gunneridae</taxon>
        <taxon>Pentapetalae</taxon>
        <taxon>rosids</taxon>
        <taxon>fabids</taxon>
        <taxon>Fabales</taxon>
        <taxon>Fabaceae</taxon>
        <taxon>Papilionoideae</taxon>
        <taxon>50 kb inversion clade</taxon>
        <taxon>NPAAA clade</taxon>
        <taxon>Hologalegina</taxon>
        <taxon>IRL clade</taxon>
        <taxon>Trifolieae</taxon>
        <taxon>Trifolium</taxon>
    </lineage>
</organism>
<accession>A0A2K3KJT9</accession>
<keyword evidence="1" id="KW-0175">Coiled coil</keyword>
<reference evidence="2 3" key="1">
    <citation type="journal article" date="2014" name="Am. J. Bot.">
        <title>Genome assembly and annotation for red clover (Trifolium pratense; Fabaceae).</title>
        <authorList>
            <person name="Istvanek J."/>
            <person name="Jaros M."/>
            <person name="Krenek A."/>
            <person name="Repkova J."/>
        </authorList>
    </citation>
    <scope>NUCLEOTIDE SEQUENCE [LARGE SCALE GENOMIC DNA]</scope>
    <source>
        <strain evidence="3">cv. Tatra</strain>
        <tissue evidence="2">Young leaves</tissue>
    </source>
</reference>
<feature type="non-terminal residue" evidence="2">
    <location>
        <position position="85"/>
    </location>
</feature>
<feature type="non-terminal residue" evidence="2">
    <location>
        <position position="1"/>
    </location>
</feature>